<dbReference type="EMBL" id="MU276132">
    <property type="protein sequence ID" value="KAI0041281.1"/>
    <property type="molecule type" value="Genomic_DNA"/>
</dbReference>
<proteinExistence type="predicted"/>
<keyword evidence="2" id="KW-1185">Reference proteome</keyword>
<evidence type="ECO:0000313" key="1">
    <source>
        <dbReference type="EMBL" id="KAI0041281.1"/>
    </source>
</evidence>
<protein>
    <submittedName>
        <fullName evidence="1">Uncharacterized protein</fullName>
    </submittedName>
</protein>
<accession>A0ACB8RCE7</accession>
<name>A0ACB8RCE7_9AGAM</name>
<reference evidence="1" key="1">
    <citation type="submission" date="2021-02" db="EMBL/GenBank/DDBJ databases">
        <authorList>
            <consortium name="DOE Joint Genome Institute"/>
            <person name="Ahrendt S."/>
            <person name="Looney B.P."/>
            <person name="Miyauchi S."/>
            <person name="Morin E."/>
            <person name="Drula E."/>
            <person name="Courty P.E."/>
            <person name="Chicoki N."/>
            <person name="Fauchery L."/>
            <person name="Kohler A."/>
            <person name="Kuo A."/>
            <person name="Labutti K."/>
            <person name="Pangilinan J."/>
            <person name="Lipzen A."/>
            <person name="Riley R."/>
            <person name="Andreopoulos W."/>
            <person name="He G."/>
            <person name="Johnson J."/>
            <person name="Barry K.W."/>
            <person name="Grigoriev I.V."/>
            <person name="Nagy L."/>
            <person name="Hibbett D."/>
            <person name="Henrissat B."/>
            <person name="Matheny P.B."/>
            <person name="Labbe J."/>
            <person name="Martin F."/>
        </authorList>
    </citation>
    <scope>NUCLEOTIDE SEQUENCE</scope>
    <source>
        <strain evidence="1">FP105234-sp</strain>
    </source>
</reference>
<dbReference type="Proteomes" id="UP000814033">
    <property type="component" value="Unassembled WGS sequence"/>
</dbReference>
<comment type="caution">
    <text evidence="1">The sequence shown here is derived from an EMBL/GenBank/DDBJ whole genome shotgun (WGS) entry which is preliminary data.</text>
</comment>
<sequence length="596" mass="67188">MNIEIPSASAEHFWLSATHARVSHLRGPGLRSEEDAANFRKLLLLERDALQAAMRSINAEINTLCPISRLPPELLALVFSQLVKDETAECLRLHESTALKWTSVTRVCHQWRQTAFQQSHLWRHIVLPFSSESLLDEFISRSNNAPLVLSWISKSRGPHRRPFLWHALKTMDRVERISIVNFDGNVPDLCSLLVTPAPLLEAVDVGMHFLASEPIHLPSTLFADHAPRLRHISLRNVAPFPWSSSFPNIVSLKLTGASITPPPVPRLLESLRKMPLLEVLQLEHCLPVFPQGVSADDDMVAPGHLKKLSLYDDLEKCVGFLQHLRMPQSSVMLHLNCKTEGDATAFRALYPHIAAAYSPQQITSLKAESFYVRAIEFSSYRGDAENIWETRDLSLSFWWEDLSAGRTVYMLQELVKVVGIRELRHLHLDLPDSFPPDPPDFTESLWLDVFAACPLLVSINVENESAISLCRALATVTVDGVVWQRNGMEDSHSNSTGALVWPDLRVISLSKAPMKHVYDDGRSLHKVFAQFLRDRNALKCPVDTLDLNSCSVKPRWLRRFEDIVENVIGWDDSDDEDFEFVDSVENSEDDGDGAAS</sequence>
<gene>
    <name evidence="1" type="ORF">FA95DRAFT_1599051</name>
</gene>
<organism evidence="1 2">
    <name type="scientific">Auriscalpium vulgare</name>
    <dbReference type="NCBI Taxonomy" id="40419"/>
    <lineage>
        <taxon>Eukaryota</taxon>
        <taxon>Fungi</taxon>
        <taxon>Dikarya</taxon>
        <taxon>Basidiomycota</taxon>
        <taxon>Agaricomycotina</taxon>
        <taxon>Agaricomycetes</taxon>
        <taxon>Russulales</taxon>
        <taxon>Auriscalpiaceae</taxon>
        <taxon>Auriscalpium</taxon>
    </lineage>
</organism>
<evidence type="ECO:0000313" key="2">
    <source>
        <dbReference type="Proteomes" id="UP000814033"/>
    </source>
</evidence>
<reference evidence="1" key="2">
    <citation type="journal article" date="2022" name="New Phytol.">
        <title>Evolutionary transition to the ectomycorrhizal habit in the genomes of a hyperdiverse lineage of mushroom-forming fungi.</title>
        <authorList>
            <person name="Looney B."/>
            <person name="Miyauchi S."/>
            <person name="Morin E."/>
            <person name="Drula E."/>
            <person name="Courty P.E."/>
            <person name="Kohler A."/>
            <person name="Kuo A."/>
            <person name="LaButti K."/>
            <person name="Pangilinan J."/>
            <person name="Lipzen A."/>
            <person name="Riley R."/>
            <person name="Andreopoulos W."/>
            <person name="He G."/>
            <person name="Johnson J."/>
            <person name="Nolan M."/>
            <person name="Tritt A."/>
            <person name="Barry K.W."/>
            <person name="Grigoriev I.V."/>
            <person name="Nagy L.G."/>
            <person name="Hibbett D."/>
            <person name="Henrissat B."/>
            <person name="Matheny P.B."/>
            <person name="Labbe J."/>
            <person name="Martin F.M."/>
        </authorList>
    </citation>
    <scope>NUCLEOTIDE SEQUENCE</scope>
    <source>
        <strain evidence="1">FP105234-sp</strain>
    </source>
</reference>